<comment type="caution">
    <text evidence="1">The sequence shown here is derived from an EMBL/GenBank/DDBJ whole genome shotgun (WGS) entry which is preliminary data.</text>
</comment>
<protein>
    <submittedName>
        <fullName evidence="1">Uncharacterized protein</fullName>
    </submittedName>
</protein>
<reference evidence="1" key="1">
    <citation type="journal article" date="2023" name="Nat. Commun.">
        <title>Diploid and tetraploid genomes of Acorus and the evolution of monocots.</title>
        <authorList>
            <person name="Ma L."/>
            <person name="Liu K.W."/>
            <person name="Li Z."/>
            <person name="Hsiao Y.Y."/>
            <person name="Qi Y."/>
            <person name="Fu T."/>
            <person name="Tang G.D."/>
            <person name="Zhang D."/>
            <person name="Sun W.H."/>
            <person name="Liu D.K."/>
            <person name="Li Y."/>
            <person name="Chen G.Z."/>
            <person name="Liu X.D."/>
            <person name="Liao X.Y."/>
            <person name="Jiang Y.T."/>
            <person name="Yu X."/>
            <person name="Hao Y."/>
            <person name="Huang J."/>
            <person name="Zhao X.W."/>
            <person name="Ke S."/>
            <person name="Chen Y.Y."/>
            <person name="Wu W.L."/>
            <person name="Hsu J.L."/>
            <person name="Lin Y.F."/>
            <person name="Huang M.D."/>
            <person name="Li C.Y."/>
            <person name="Huang L."/>
            <person name="Wang Z.W."/>
            <person name="Zhao X."/>
            <person name="Zhong W.Y."/>
            <person name="Peng D.H."/>
            <person name="Ahmad S."/>
            <person name="Lan S."/>
            <person name="Zhang J.S."/>
            <person name="Tsai W.C."/>
            <person name="Van de Peer Y."/>
            <person name="Liu Z.J."/>
        </authorList>
    </citation>
    <scope>NUCLEOTIDE SEQUENCE</scope>
    <source>
        <strain evidence="1">SCP</strain>
    </source>
</reference>
<dbReference type="AlphaFoldDB" id="A0AAV9ARK0"/>
<accession>A0AAV9ARK0</accession>
<evidence type="ECO:0000313" key="1">
    <source>
        <dbReference type="EMBL" id="KAK1266717.1"/>
    </source>
</evidence>
<gene>
    <name evidence="1" type="ORF">QJS04_geneDACA016856</name>
</gene>
<reference evidence="1" key="2">
    <citation type="submission" date="2023-06" db="EMBL/GenBank/DDBJ databases">
        <authorList>
            <person name="Ma L."/>
            <person name="Liu K.-W."/>
            <person name="Li Z."/>
            <person name="Hsiao Y.-Y."/>
            <person name="Qi Y."/>
            <person name="Fu T."/>
            <person name="Tang G."/>
            <person name="Zhang D."/>
            <person name="Sun W.-H."/>
            <person name="Liu D.-K."/>
            <person name="Li Y."/>
            <person name="Chen G.-Z."/>
            <person name="Liu X.-D."/>
            <person name="Liao X.-Y."/>
            <person name="Jiang Y.-T."/>
            <person name="Yu X."/>
            <person name="Hao Y."/>
            <person name="Huang J."/>
            <person name="Zhao X.-W."/>
            <person name="Ke S."/>
            <person name="Chen Y.-Y."/>
            <person name="Wu W.-L."/>
            <person name="Hsu J.-L."/>
            <person name="Lin Y.-F."/>
            <person name="Huang M.-D."/>
            <person name="Li C.-Y."/>
            <person name="Huang L."/>
            <person name="Wang Z.-W."/>
            <person name="Zhao X."/>
            <person name="Zhong W.-Y."/>
            <person name="Peng D.-H."/>
            <person name="Ahmad S."/>
            <person name="Lan S."/>
            <person name="Zhang J.-S."/>
            <person name="Tsai W.-C."/>
            <person name="Van De Peer Y."/>
            <person name="Liu Z.-J."/>
        </authorList>
    </citation>
    <scope>NUCLEOTIDE SEQUENCE</scope>
    <source>
        <strain evidence="1">SCP</strain>
        <tissue evidence="1">Leaves</tissue>
    </source>
</reference>
<dbReference type="Proteomes" id="UP001179952">
    <property type="component" value="Unassembled WGS sequence"/>
</dbReference>
<sequence length="51" mass="6048">MFSNGSSIREWVKEAFPDKILQVIDTNILRYEDIERARPIDDDTDDIKLHK</sequence>
<organism evidence="1 2">
    <name type="scientific">Acorus gramineus</name>
    <name type="common">Dwarf sweet flag</name>
    <dbReference type="NCBI Taxonomy" id="55184"/>
    <lineage>
        <taxon>Eukaryota</taxon>
        <taxon>Viridiplantae</taxon>
        <taxon>Streptophyta</taxon>
        <taxon>Embryophyta</taxon>
        <taxon>Tracheophyta</taxon>
        <taxon>Spermatophyta</taxon>
        <taxon>Magnoliopsida</taxon>
        <taxon>Liliopsida</taxon>
        <taxon>Acoraceae</taxon>
        <taxon>Acorus</taxon>
    </lineage>
</organism>
<keyword evidence="2" id="KW-1185">Reference proteome</keyword>
<name>A0AAV9ARK0_ACOGR</name>
<dbReference type="EMBL" id="JAUJYN010000007">
    <property type="protein sequence ID" value="KAK1266717.1"/>
    <property type="molecule type" value="Genomic_DNA"/>
</dbReference>
<evidence type="ECO:0000313" key="2">
    <source>
        <dbReference type="Proteomes" id="UP001179952"/>
    </source>
</evidence>
<proteinExistence type="predicted"/>